<reference evidence="1" key="1">
    <citation type="journal article" date="2015" name="Nature">
        <title>Complex archaea that bridge the gap between prokaryotes and eukaryotes.</title>
        <authorList>
            <person name="Spang A."/>
            <person name="Saw J.H."/>
            <person name="Jorgensen S.L."/>
            <person name="Zaremba-Niedzwiedzka K."/>
            <person name="Martijn J."/>
            <person name="Lind A.E."/>
            <person name="van Eijk R."/>
            <person name="Schleper C."/>
            <person name="Guy L."/>
            <person name="Ettema T.J."/>
        </authorList>
    </citation>
    <scope>NUCLEOTIDE SEQUENCE</scope>
</reference>
<dbReference type="EMBL" id="LAZR01035154">
    <property type="protein sequence ID" value="KKL28281.1"/>
    <property type="molecule type" value="Genomic_DNA"/>
</dbReference>
<proteinExistence type="predicted"/>
<name>A0A0F9EEL4_9ZZZZ</name>
<accession>A0A0F9EEL4</accession>
<protein>
    <submittedName>
        <fullName evidence="1">Uncharacterized protein</fullName>
    </submittedName>
</protein>
<evidence type="ECO:0000313" key="1">
    <source>
        <dbReference type="EMBL" id="KKL28281.1"/>
    </source>
</evidence>
<dbReference type="AlphaFoldDB" id="A0A0F9EEL4"/>
<sequence length="70" mass="8328">MFYAGQRVVINCTPFNGVKGVILYKHEYYRVRFDYTTQGCKDGLFTKEELELCEPKDIMDYLKHKLLEDI</sequence>
<gene>
    <name evidence="1" type="ORF">LCGC14_2376690</name>
</gene>
<organism evidence="1">
    <name type="scientific">marine sediment metagenome</name>
    <dbReference type="NCBI Taxonomy" id="412755"/>
    <lineage>
        <taxon>unclassified sequences</taxon>
        <taxon>metagenomes</taxon>
        <taxon>ecological metagenomes</taxon>
    </lineage>
</organism>
<comment type="caution">
    <text evidence="1">The sequence shown here is derived from an EMBL/GenBank/DDBJ whole genome shotgun (WGS) entry which is preliminary data.</text>
</comment>